<keyword evidence="3" id="KW-1185">Reference proteome</keyword>
<organism evidence="2 3">
    <name type="scientific">Orchesella cincta</name>
    <name type="common">Springtail</name>
    <name type="synonym">Podura cincta</name>
    <dbReference type="NCBI Taxonomy" id="48709"/>
    <lineage>
        <taxon>Eukaryota</taxon>
        <taxon>Metazoa</taxon>
        <taxon>Ecdysozoa</taxon>
        <taxon>Arthropoda</taxon>
        <taxon>Hexapoda</taxon>
        <taxon>Collembola</taxon>
        <taxon>Entomobryomorpha</taxon>
        <taxon>Entomobryoidea</taxon>
        <taxon>Orchesellidae</taxon>
        <taxon>Orchesellinae</taxon>
        <taxon>Orchesella</taxon>
    </lineage>
</organism>
<dbReference type="OrthoDB" id="370884at2759"/>
<accession>A0A1D2MK72</accession>
<dbReference type="AlphaFoldDB" id="A0A1D2MK72"/>
<name>A0A1D2MK72_ORCCI</name>
<sequence length="243" mass="25834">MVSHPMTNNQQNGPLRGPTSTSLPHSTTNISTGWTYSFSFQRSTSTRIPVPAPRTGSMGTQLSSVNGGISLNSAKSLPNIPPPRSNSNASGAAVSPVSGGEGSCNSSNSAGGLGYPPSNPREVTNASTGGRPRPQPIAGTPPPEAMDRCDAKLVQQTCNMFGLDMERPPPLPPSRSYTVAGNTKLGYPQSRIMKMTFPDESTTADMRLMKGRKLWLSVHPLVVVTSWWSTKIGQSMFLSSIWS</sequence>
<comment type="caution">
    <text evidence="2">The sequence shown here is derived from an EMBL/GenBank/DDBJ whole genome shotgun (WGS) entry which is preliminary data.</text>
</comment>
<feature type="region of interest" description="Disordered" evidence="1">
    <location>
        <begin position="46"/>
        <end position="146"/>
    </location>
</feature>
<dbReference type="STRING" id="48709.A0A1D2MK72"/>
<evidence type="ECO:0000313" key="3">
    <source>
        <dbReference type="Proteomes" id="UP000094527"/>
    </source>
</evidence>
<feature type="region of interest" description="Disordered" evidence="1">
    <location>
        <begin position="1"/>
        <end position="30"/>
    </location>
</feature>
<feature type="compositionally biased region" description="Pro residues" evidence="1">
    <location>
        <begin position="133"/>
        <end position="144"/>
    </location>
</feature>
<dbReference type="EMBL" id="LJIJ01001004">
    <property type="protein sequence ID" value="ODM93383.1"/>
    <property type="molecule type" value="Genomic_DNA"/>
</dbReference>
<protein>
    <submittedName>
        <fullName evidence="2">Uncharacterized protein</fullName>
    </submittedName>
</protein>
<dbReference type="Proteomes" id="UP000094527">
    <property type="component" value="Unassembled WGS sequence"/>
</dbReference>
<feature type="compositionally biased region" description="Polar residues" evidence="1">
    <location>
        <begin position="57"/>
        <end position="76"/>
    </location>
</feature>
<evidence type="ECO:0000313" key="2">
    <source>
        <dbReference type="EMBL" id="ODM93383.1"/>
    </source>
</evidence>
<proteinExistence type="predicted"/>
<reference evidence="2 3" key="1">
    <citation type="journal article" date="2016" name="Genome Biol. Evol.">
        <title>Gene Family Evolution Reflects Adaptation to Soil Environmental Stressors in the Genome of the Collembolan Orchesella cincta.</title>
        <authorList>
            <person name="Faddeeva-Vakhrusheva A."/>
            <person name="Derks M.F."/>
            <person name="Anvar S.Y."/>
            <person name="Agamennone V."/>
            <person name="Suring W."/>
            <person name="Smit S."/>
            <person name="van Straalen N.M."/>
            <person name="Roelofs D."/>
        </authorList>
    </citation>
    <scope>NUCLEOTIDE SEQUENCE [LARGE SCALE GENOMIC DNA]</scope>
    <source>
        <tissue evidence="2">Mixed pool</tissue>
    </source>
</reference>
<gene>
    <name evidence="2" type="ORF">Ocin01_13302</name>
</gene>
<evidence type="ECO:0000256" key="1">
    <source>
        <dbReference type="SAM" id="MobiDB-lite"/>
    </source>
</evidence>